<dbReference type="SUPFAM" id="SSF52540">
    <property type="entry name" value="P-loop containing nucleoside triphosphate hydrolases"/>
    <property type="match status" value="1"/>
</dbReference>
<dbReference type="GO" id="GO:0005524">
    <property type="term" value="F:ATP binding"/>
    <property type="evidence" value="ECO:0007669"/>
    <property type="project" value="UniProtKB-KW"/>
</dbReference>
<evidence type="ECO:0000256" key="3">
    <source>
        <dbReference type="ARBA" id="ARBA00022840"/>
    </source>
</evidence>
<keyword evidence="2" id="KW-0547">Nucleotide-binding</keyword>
<dbReference type="AlphaFoldDB" id="A0A6C0B2J0"/>
<feature type="domain" description="AAA+ ATPase" evidence="4">
    <location>
        <begin position="33"/>
        <end position="157"/>
    </location>
</feature>
<keyword evidence="3" id="KW-0067">ATP-binding</keyword>
<dbReference type="GO" id="GO:0005663">
    <property type="term" value="C:DNA replication factor C complex"/>
    <property type="evidence" value="ECO:0007669"/>
    <property type="project" value="TreeGrafter"/>
</dbReference>
<protein>
    <recommendedName>
        <fullName evidence="4">AAA+ ATPase domain-containing protein</fullName>
    </recommendedName>
</protein>
<dbReference type="PANTHER" id="PTHR11669">
    <property type="entry name" value="REPLICATION FACTOR C / DNA POLYMERASE III GAMMA-TAU SUBUNIT"/>
    <property type="match status" value="1"/>
</dbReference>
<reference evidence="5" key="1">
    <citation type="journal article" date="2020" name="Nature">
        <title>Giant virus diversity and host interactions through global metagenomics.</title>
        <authorList>
            <person name="Schulz F."/>
            <person name="Roux S."/>
            <person name="Paez-Espino D."/>
            <person name="Jungbluth S."/>
            <person name="Walsh D.A."/>
            <person name="Denef V.J."/>
            <person name="McMahon K.D."/>
            <person name="Konstantinidis K.T."/>
            <person name="Eloe-Fadrosh E.A."/>
            <person name="Kyrpides N.C."/>
            <person name="Woyke T."/>
        </authorList>
    </citation>
    <scope>NUCLEOTIDE SEQUENCE</scope>
    <source>
        <strain evidence="5">GVMAG-M-3300009185-36</strain>
    </source>
</reference>
<dbReference type="EMBL" id="MN739048">
    <property type="protein sequence ID" value="QHS85748.1"/>
    <property type="molecule type" value="Genomic_DNA"/>
</dbReference>
<dbReference type="InterPro" id="IPR003593">
    <property type="entry name" value="AAA+_ATPase"/>
</dbReference>
<proteinExistence type="predicted"/>
<dbReference type="Gene3D" id="3.40.50.300">
    <property type="entry name" value="P-loop containing nucleotide triphosphate hydrolases"/>
    <property type="match status" value="1"/>
</dbReference>
<sequence>MYAESHRPVFLDDVIGHQEIKQSLKSYLEKETYTGAVFMIGPPGIGKTTMALCSARTFGFDPLEINASKSIRSFEDVDKLKDSCRSCVNIQSFIRGDRTRKTCVILDEVDGSDPHAQAKIVEWVKDKTRTVPILCTGNELPTIFKRNSELIEILRCFPPKAAEVQHLFPGADAPQILKECQHDIRRVFHRLQYGESYSIVDYSLPPTGTSVEVAFLWRQKMFGLPDPLECHAYKLGNVHLHQTTFECKIDGKHDGKLAVSRRQKKLNPGKSSKSAAKN</sequence>
<name>A0A6C0B2J0_9ZZZZ</name>
<dbReference type="GO" id="GO:0003689">
    <property type="term" value="F:DNA clamp loader activity"/>
    <property type="evidence" value="ECO:0007669"/>
    <property type="project" value="TreeGrafter"/>
</dbReference>
<dbReference type="InterPro" id="IPR027417">
    <property type="entry name" value="P-loop_NTPase"/>
</dbReference>
<dbReference type="GO" id="GO:0016887">
    <property type="term" value="F:ATP hydrolysis activity"/>
    <property type="evidence" value="ECO:0007669"/>
    <property type="project" value="InterPro"/>
</dbReference>
<keyword evidence="1" id="KW-0235">DNA replication</keyword>
<dbReference type="GO" id="GO:0006281">
    <property type="term" value="P:DNA repair"/>
    <property type="evidence" value="ECO:0007669"/>
    <property type="project" value="TreeGrafter"/>
</dbReference>
<evidence type="ECO:0000256" key="2">
    <source>
        <dbReference type="ARBA" id="ARBA00022741"/>
    </source>
</evidence>
<dbReference type="CDD" id="cd00009">
    <property type="entry name" value="AAA"/>
    <property type="match status" value="1"/>
</dbReference>
<dbReference type="GO" id="GO:0006261">
    <property type="term" value="P:DNA-templated DNA replication"/>
    <property type="evidence" value="ECO:0007669"/>
    <property type="project" value="TreeGrafter"/>
</dbReference>
<evidence type="ECO:0000313" key="5">
    <source>
        <dbReference type="EMBL" id="QHS85748.1"/>
    </source>
</evidence>
<dbReference type="InterPro" id="IPR003959">
    <property type="entry name" value="ATPase_AAA_core"/>
</dbReference>
<dbReference type="SMART" id="SM00382">
    <property type="entry name" value="AAA"/>
    <property type="match status" value="1"/>
</dbReference>
<evidence type="ECO:0000259" key="4">
    <source>
        <dbReference type="SMART" id="SM00382"/>
    </source>
</evidence>
<dbReference type="Pfam" id="PF00004">
    <property type="entry name" value="AAA"/>
    <property type="match status" value="1"/>
</dbReference>
<dbReference type="PANTHER" id="PTHR11669:SF20">
    <property type="entry name" value="REPLICATION FACTOR C SUBUNIT 4"/>
    <property type="match status" value="1"/>
</dbReference>
<evidence type="ECO:0000256" key="1">
    <source>
        <dbReference type="ARBA" id="ARBA00022705"/>
    </source>
</evidence>
<organism evidence="5">
    <name type="scientific">viral metagenome</name>
    <dbReference type="NCBI Taxonomy" id="1070528"/>
    <lineage>
        <taxon>unclassified sequences</taxon>
        <taxon>metagenomes</taxon>
        <taxon>organismal metagenomes</taxon>
    </lineage>
</organism>
<accession>A0A6C0B2J0</accession>
<dbReference type="InterPro" id="IPR050238">
    <property type="entry name" value="DNA_Rep/Repair_Clamp_Loader"/>
</dbReference>